<sequence>MTDDTDAETQTNEGERSRDAAASPETVDRVAREFTKEGRPFARVTVVRREAPVSAHVGDRAIITPDGELLGWIGGVACAQSVAIREAQAALRDGTPKLVGIAPDPDSVARPGLEAFPMTCHSQGTLELFIEPVTTAARLVVVGDSPIGRAVVRLASELSFEVTAVVPRGSEVQGADEVKTATDDVDALAAELRGATWVVAASMGATDDVTVAAALDAGVPYIGLVSSRRRADELCERVADRTGRSPDDVREAVTSPAGLDIGAKSPEEVGVSVLAELVAVRRTHETGGVFAESVSDTDKPVEDEGGSEMETEESEPEVVTDPVCGMDVVVGEAAVTATHEGTTYHFCGVGCQETFVDDPPRFLERVES</sequence>
<dbReference type="Pfam" id="PF13478">
    <property type="entry name" value="XdhC_C"/>
    <property type="match status" value="1"/>
</dbReference>
<dbReference type="InterPro" id="IPR007029">
    <property type="entry name" value="YHS_dom"/>
</dbReference>
<feature type="region of interest" description="Disordered" evidence="1">
    <location>
        <begin position="1"/>
        <end position="28"/>
    </location>
</feature>
<dbReference type="Pfam" id="PF04945">
    <property type="entry name" value="YHS"/>
    <property type="match status" value="1"/>
</dbReference>
<dbReference type="RefSeq" id="WP_103426112.1">
    <property type="nucleotide sequence ID" value="NZ_CP026309.1"/>
</dbReference>
<dbReference type="AlphaFoldDB" id="A0A2I8VKG6"/>
<dbReference type="KEGG" id="srub:C2R22_12870"/>
<dbReference type="InterPro" id="IPR011017">
    <property type="entry name" value="TRASH_dom"/>
</dbReference>
<dbReference type="GeneID" id="35592999"/>
<dbReference type="Gene3D" id="1.10.620.20">
    <property type="entry name" value="Ribonucleotide Reductase, subunit A"/>
    <property type="match status" value="1"/>
</dbReference>
<feature type="compositionally biased region" description="Acidic residues" evidence="1">
    <location>
        <begin position="303"/>
        <end position="316"/>
    </location>
</feature>
<dbReference type="Proteomes" id="UP000236584">
    <property type="component" value="Chromosome"/>
</dbReference>
<evidence type="ECO:0000256" key="1">
    <source>
        <dbReference type="SAM" id="MobiDB-lite"/>
    </source>
</evidence>
<dbReference type="InterPro" id="IPR003777">
    <property type="entry name" value="XdhC_CoxI"/>
</dbReference>
<feature type="domain" description="TRASH" evidence="2">
    <location>
        <begin position="321"/>
        <end position="359"/>
    </location>
</feature>
<dbReference type="InterPro" id="IPR052698">
    <property type="entry name" value="MoCofactor_Util/Proc"/>
</dbReference>
<dbReference type="PANTHER" id="PTHR30388:SF6">
    <property type="entry name" value="XANTHINE DEHYDROGENASE SUBUNIT A-RELATED"/>
    <property type="match status" value="1"/>
</dbReference>
<dbReference type="GO" id="GO:0016491">
    <property type="term" value="F:oxidoreductase activity"/>
    <property type="evidence" value="ECO:0007669"/>
    <property type="project" value="InterPro"/>
</dbReference>
<proteinExistence type="predicted"/>
<name>A0A2I8VKG6_9EURY</name>
<feature type="region of interest" description="Disordered" evidence="1">
    <location>
        <begin position="293"/>
        <end position="316"/>
    </location>
</feature>
<organism evidence="3 4">
    <name type="scientific">Salinigranum rubrum</name>
    <dbReference type="NCBI Taxonomy" id="755307"/>
    <lineage>
        <taxon>Archaea</taxon>
        <taxon>Methanobacteriati</taxon>
        <taxon>Methanobacteriota</taxon>
        <taxon>Stenosarchaea group</taxon>
        <taxon>Halobacteria</taxon>
        <taxon>Halobacteriales</taxon>
        <taxon>Haloferacaceae</taxon>
        <taxon>Salinigranum</taxon>
    </lineage>
</organism>
<evidence type="ECO:0000313" key="3">
    <source>
        <dbReference type="EMBL" id="AUV82423.1"/>
    </source>
</evidence>
<dbReference type="OrthoDB" id="37898at2157"/>
<gene>
    <name evidence="3" type="ORF">C2R22_12870</name>
</gene>
<dbReference type="InterPro" id="IPR027051">
    <property type="entry name" value="XdhC_Rossmann_dom"/>
</dbReference>
<accession>A0A2I8VKG6</accession>
<protein>
    <submittedName>
        <fullName evidence="3">Xanthine dehydrogenase</fullName>
    </submittedName>
</protein>
<dbReference type="InterPro" id="IPR012348">
    <property type="entry name" value="RNR-like"/>
</dbReference>
<evidence type="ECO:0000259" key="2">
    <source>
        <dbReference type="SMART" id="SM00746"/>
    </source>
</evidence>
<dbReference type="SMART" id="SM00746">
    <property type="entry name" value="TRASH"/>
    <property type="match status" value="1"/>
</dbReference>
<dbReference type="EMBL" id="CP026309">
    <property type="protein sequence ID" value="AUV82423.1"/>
    <property type="molecule type" value="Genomic_DNA"/>
</dbReference>
<reference evidence="3 4" key="1">
    <citation type="submission" date="2018-01" db="EMBL/GenBank/DDBJ databases">
        <title>Complete genome sequence of Salinigranum rubrum GX10T, an extremely halophilic archaeon isolated from a marine solar saltern.</title>
        <authorList>
            <person name="Han S."/>
        </authorList>
    </citation>
    <scope>NUCLEOTIDE SEQUENCE [LARGE SCALE GENOMIC DNA]</scope>
    <source>
        <strain evidence="3 4">GX10</strain>
    </source>
</reference>
<dbReference type="Gene3D" id="3.40.50.720">
    <property type="entry name" value="NAD(P)-binding Rossmann-like Domain"/>
    <property type="match status" value="1"/>
</dbReference>
<keyword evidence="4" id="KW-1185">Reference proteome</keyword>
<evidence type="ECO:0000313" key="4">
    <source>
        <dbReference type="Proteomes" id="UP000236584"/>
    </source>
</evidence>
<dbReference type="PANTHER" id="PTHR30388">
    <property type="entry name" value="ALDEHYDE OXIDOREDUCTASE MOLYBDENUM COFACTOR ASSEMBLY PROTEIN"/>
    <property type="match status" value="1"/>
</dbReference>
<dbReference type="Pfam" id="PF02625">
    <property type="entry name" value="XdhC_CoxI"/>
    <property type="match status" value="1"/>
</dbReference>